<sequence length="151" mass="16390">MKKGDMSLIRLITVSGIKKDASAVQEKEVSAVAVKKGVITLVTEAIPQKGRIGLRPEDVRKRKSITGGEVVRMIAYQKRTGEGRPVEDVDKGRETMIVIGITQDVALIIGVATNAGPSFITRTVTQTLRESIGHAGEEKKRGVIQRNSLRT</sequence>
<proteinExistence type="predicted"/>
<organism evidence="2 3">
    <name type="scientific">Dreissena polymorpha</name>
    <name type="common">Zebra mussel</name>
    <name type="synonym">Mytilus polymorpha</name>
    <dbReference type="NCBI Taxonomy" id="45954"/>
    <lineage>
        <taxon>Eukaryota</taxon>
        <taxon>Metazoa</taxon>
        <taxon>Spiralia</taxon>
        <taxon>Lophotrochozoa</taxon>
        <taxon>Mollusca</taxon>
        <taxon>Bivalvia</taxon>
        <taxon>Autobranchia</taxon>
        <taxon>Heteroconchia</taxon>
        <taxon>Euheterodonta</taxon>
        <taxon>Imparidentia</taxon>
        <taxon>Neoheterodontei</taxon>
        <taxon>Myida</taxon>
        <taxon>Dreissenoidea</taxon>
        <taxon>Dreissenidae</taxon>
        <taxon>Dreissena</taxon>
    </lineage>
</organism>
<reference evidence="2" key="1">
    <citation type="journal article" date="2019" name="bioRxiv">
        <title>The Genome of the Zebra Mussel, Dreissena polymorpha: A Resource for Invasive Species Research.</title>
        <authorList>
            <person name="McCartney M.A."/>
            <person name="Auch B."/>
            <person name="Kono T."/>
            <person name="Mallez S."/>
            <person name="Zhang Y."/>
            <person name="Obille A."/>
            <person name="Becker A."/>
            <person name="Abrahante J.E."/>
            <person name="Garbe J."/>
            <person name="Badalamenti J.P."/>
            <person name="Herman A."/>
            <person name="Mangelson H."/>
            <person name="Liachko I."/>
            <person name="Sullivan S."/>
            <person name="Sone E.D."/>
            <person name="Koren S."/>
            <person name="Silverstein K.A.T."/>
            <person name="Beckman K.B."/>
            <person name="Gohl D.M."/>
        </authorList>
    </citation>
    <scope>NUCLEOTIDE SEQUENCE</scope>
    <source>
        <strain evidence="2">Duluth1</strain>
        <tissue evidence="2">Whole animal</tissue>
    </source>
</reference>
<evidence type="ECO:0000313" key="3">
    <source>
        <dbReference type="Proteomes" id="UP000828390"/>
    </source>
</evidence>
<evidence type="ECO:0000256" key="1">
    <source>
        <dbReference type="SAM" id="MobiDB-lite"/>
    </source>
</evidence>
<keyword evidence="3" id="KW-1185">Reference proteome</keyword>
<dbReference type="AlphaFoldDB" id="A0A9D4CIW5"/>
<evidence type="ECO:0000313" key="2">
    <source>
        <dbReference type="EMBL" id="KAH3726150.1"/>
    </source>
</evidence>
<gene>
    <name evidence="2" type="ORF">DPMN_052006</name>
</gene>
<name>A0A9D4CIW5_DREPO</name>
<feature type="region of interest" description="Disordered" evidence="1">
    <location>
        <begin position="132"/>
        <end position="151"/>
    </location>
</feature>
<comment type="caution">
    <text evidence="2">The sequence shown here is derived from an EMBL/GenBank/DDBJ whole genome shotgun (WGS) entry which is preliminary data.</text>
</comment>
<dbReference type="EMBL" id="JAIWYP010000012">
    <property type="protein sequence ID" value="KAH3726150.1"/>
    <property type="molecule type" value="Genomic_DNA"/>
</dbReference>
<protein>
    <submittedName>
        <fullName evidence="2">Uncharacterized protein</fullName>
    </submittedName>
</protein>
<dbReference type="Proteomes" id="UP000828390">
    <property type="component" value="Unassembled WGS sequence"/>
</dbReference>
<feature type="compositionally biased region" description="Basic and acidic residues" evidence="1">
    <location>
        <begin position="132"/>
        <end position="141"/>
    </location>
</feature>
<accession>A0A9D4CIW5</accession>
<reference evidence="2" key="2">
    <citation type="submission" date="2020-11" db="EMBL/GenBank/DDBJ databases">
        <authorList>
            <person name="McCartney M.A."/>
            <person name="Auch B."/>
            <person name="Kono T."/>
            <person name="Mallez S."/>
            <person name="Becker A."/>
            <person name="Gohl D.M."/>
            <person name="Silverstein K.A.T."/>
            <person name="Koren S."/>
            <person name="Bechman K.B."/>
            <person name="Herman A."/>
            <person name="Abrahante J.E."/>
            <person name="Garbe J."/>
        </authorList>
    </citation>
    <scope>NUCLEOTIDE SEQUENCE</scope>
    <source>
        <strain evidence="2">Duluth1</strain>
        <tissue evidence="2">Whole animal</tissue>
    </source>
</reference>